<evidence type="ECO:0000256" key="4">
    <source>
        <dbReference type="ARBA" id="ARBA00022741"/>
    </source>
</evidence>
<dbReference type="GO" id="GO:0070507">
    <property type="term" value="P:regulation of microtubule cytoskeleton organization"/>
    <property type="evidence" value="ECO:0007669"/>
    <property type="project" value="TreeGrafter"/>
</dbReference>
<keyword evidence="3" id="KW-0808">Transferase</keyword>
<sequence length="462" mass="51866">MSQKDVNKVVTVYAYLPQGDKSKEISYTDAKVIGNGSFGVVYQARLIETDEIVAVKKVLQDRRFKNRELQIMRQLDHPNIVQLKYFFHFVGERKDEVYLNLVLEFIPETVYRVARRYARQKETIPLLFVKLYMYQLFRSLAYIHHKGICHRDIKPQNLLLNPTTAVLKLCDFGSAKVLVRGEPNVSYICSRYYRAPELIFGAVDYTCQIDVWSAGCVLAELLLGQPIFPGESGVDQLVEIIKVLGTPSREQIHEMNPDYREFKFPQIKPHSWSKVFRPRIPSEAIQLVSQLLDYTPSKRLEPLDACLHSFFDELRQEETTLPNDRPLPPLFNLIPYGGGGGGGGAGGSESSAVLPTSGTSMAEQQQQQQHQHSNQSSDGTDTGCGDLLGKDHDTTSSTSEGGNKLSDSEIRLGIIAPSGSSDNLQITSDNNNTNNNQTDIPQQSKDSYQKESELKEVQDVTS</sequence>
<evidence type="ECO:0000256" key="9">
    <source>
        <dbReference type="SAM" id="MobiDB-lite"/>
    </source>
</evidence>
<evidence type="ECO:0000313" key="12">
    <source>
        <dbReference type="WBParaSite" id="TREG1_143490.1"/>
    </source>
</evidence>
<dbReference type="InterPro" id="IPR000719">
    <property type="entry name" value="Prot_kinase_dom"/>
</dbReference>
<feature type="compositionally biased region" description="Polar residues" evidence="9">
    <location>
        <begin position="437"/>
        <end position="446"/>
    </location>
</feature>
<dbReference type="InterPro" id="IPR050591">
    <property type="entry name" value="GSK-3"/>
</dbReference>
<reference evidence="12" key="2">
    <citation type="submission" date="2023-11" db="UniProtKB">
        <authorList>
            <consortium name="WormBaseParasite"/>
        </authorList>
    </citation>
    <scope>IDENTIFICATION</scope>
</reference>
<evidence type="ECO:0000256" key="2">
    <source>
        <dbReference type="ARBA" id="ARBA00022527"/>
    </source>
</evidence>
<dbReference type="Gene3D" id="1.10.510.10">
    <property type="entry name" value="Transferase(Phosphotransferase) domain 1"/>
    <property type="match status" value="1"/>
</dbReference>
<dbReference type="SUPFAM" id="SSF56112">
    <property type="entry name" value="Protein kinase-like (PK-like)"/>
    <property type="match status" value="1"/>
</dbReference>
<dbReference type="GO" id="GO:0032436">
    <property type="term" value="P:positive regulation of proteasomal ubiquitin-dependent protein catabolic process"/>
    <property type="evidence" value="ECO:0007669"/>
    <property type="project" value="TreeGrafter"/>
</dbReference>
<evidence type="ECO:0000256" key="1">
    <source>
        <dbReference type="ARBA" id="ARBA00005527"/>
    </source>
</evidence>
<organism evidence="11 12">
    <name type="scientific">Trichobilharzia regenti</name>
    <name type="common">Nasal bird schistosome</name>
    <dbReference type="NCBI Taxonomy" id="157069"/>
    <lineage>
        <taxon>Eukaryota</taxon>
        <taxon>Metazoa</taxon>
        <taxon>Spiralia</taxon>
        <taxon>Lophotrochozoa</taxon>
        <taxon>Platyhelminthes</taxon>
        <taxon>Trematoda</taxon>
        <taxon>Digenea</taxon>
        <taxon>Strigeidida</taxon>
        <taxon>Schistosomatoidea</taxon>
        <taxon>Schistosomatidae</taxon>
        <taxon>Trichobilharzia</taxon>
    </lineage>
</organism>
<dbReference type="GO" id="GO:0005524">
    <property type="term" value="F:ATP binding"/>
    <property type="evidence" value="ECO:0007669"/>
    <property type="project" value="UniProtKB-UniRule"/>
</dbReference>
<keyword evidence="2 8" id="KW-0723">Serine/threonine-protein kinase</keyword>
<evidence type="ECO:0000256" key="3">
    <source>
        <dbReference type="ARBA" id="ARBA00022679"/>
    </source>
</evidence>
<feature type="region of interest" description="Disordered" evidence="9">
    <location>
        <begin position="319"/>
        <end position="462"/>
    </location>
</feature>
<keyword evidence="6 7" id="KW-0067">ATP-binding</keyword>
<feature type="compositionally biased region" description="Gly residues" evidence="9">
    <location>
        <begin position="336"/>
        <end position="347"/>
    </location>
</feature>
<dbReference type="PROSITE" id="PS50011">
    <property type="entry name" value="PROTEIN_KINASE_DOM"/>
    <property type="match status" value="1"/>
</dbReference>
<dbReference type="Proteomes" id="UP000050795">
    <property type="component" value="Unassembled WGS sequence"/>
</dbReference>
<accession>A0AA85JBF1</accession>
<dbReference type="PROSITE" id="PS00108">
    <property type="entry name" value="PROTEIN_KINASE_ST"/>
    <property type="match status" value="1"/>
</dbReference>
<dbReference type="PROSITE" id="PS00107">
    <property type="entry name" value="PROTEIN_KINASE_ATP"/>
    <property type="match status" value="1"/>
</dbReference>
<dbReference type="GO" id="GO:0030154">
    <property type="term" value="P:cell differentiation"/>
    <property type="evidence" value="ECO:0007669"/>
    <property type="project" value="TreeGrafter"/>
</dbReference>
<dbReference type="Pfam" id="PF00069">
    <property type="entry name" value="Pkinase"/>
    <property type="match status" value="1"/>
</dbReference>
<evidence type="ECO:0000256" key="8">
    <source>
        <dbReference type="RuleBase" id="RU000304"/>
    </source>
</evidence>
<name>A0AA85JBF1_TRIRE</name>
<feature type="binding site" evidence="7">
    <location>
        <position position="57"/>
    </location>
    <ligand>
        <name>ATP</name>
        <dbReference type="ChEBI" id="CHEBI:30616"/>
    </ligand>
</feature>
<keyword evidence="5" id="KW-0418">Kinase</keyword>
<dbReference type="CDD" id="cd14137">
    <property type="entry name" value="STKc_GSK3"/>
    <property type="match status" value="1"/>
</dbReference>
<keyword evidence="11" id="KW-1185">Reference proteome</keyword>
<dbReference type="PANTHER" id="PTHR24057">
    <property type="entry name" value="GLYCOGEN SYNTHASE KINASE-3 ALPHA"/>
    <property type="match status" value="1"/>
</dbReference>
<evidence type="ECO:0000256" key="5">
    <source>
        <dbReference type="ARBA" id="ARBA00022777"/>
    </source>
</evidence>
<feature type="compositionally biased region" description="Polar residues" evidence="9">
    <location>
        <begin position="348"/>
        <end position="363"/>
    </location>
</feature>
<dbReference type="WBParaSite" id="TREG1_143490.1">
    <property type="protein sequence ID" value="TREG1_143490.1"/>
    <property type="gene ID" value="TREG1_143490"/>
</dbReference>
<dbReference type="InterPro" id="IPR039192">
    <property type="entry name" value="STKc_GSK3"/>
</dbReference>
<dbReference type="FunFam" id="3.30.200.20:FF:000009">
    <property type="entry name" value="Glycogen synthase kinase-3 beta"/>
    <property type="match status" value="1"/>
</dbReference>
<dbReference type="InterPro" id="IPR011009">
    <property type="entry name" value="Kinase-like_dom_sf"/>
</dbReference>
<evidence type="ECO:0000256" key="7">
    <source>
        <dbReference type="PROSITE-ProRule" id="PRU10141"/>
    </source>
</evidence>
<dbReference type="FunFam" id="1.10.510.10:FF:000055">
    <property type="entry name" value="Glycogen synthase kinase-3 beta"/>
    <property type="match status" value="1"/>
</dbReference>
<dbReference type="Gene3D" id="3.30.200.20">
    <property type="entry name" value="Phosphorylase Kinase, domain 1"/>
    <property type="match status" value="1"/>
</dbReference>
<feature type="compositionally biased region" description="Basic and acidic residues" evidence="9">
    <location>
        <begin position="447"/>
        <end position="462"/>
    </location>
</feature>
<dbReference type="PANTHER" id="PTHR24057:SF0">
    <property type="entry name" value="PROTEIN KINASE SHAGGY-RELATED"/>
    <property type="match status" value="1"/>
</dbReference>
<evidence type="ECO:0000259" key="10">
    <source>
        <dbReference type="PROSITE" id="PS50011"/>
    </source>
</evidence>
<dbReference type="GO" id="GO:0005634">
    <property type="term" value="C:nucleus"/>
    <property type="evidence" value="ECO:0007669"/>
    <property type="project" value="TreeGrafter"/>
</dbReference>
<evidence type="ECO:0000256" key="6">
    <source>
        <dbReference type="ARBA" id="ARBA00022840"/>
    </source>
</evidence>
<dbReference type="GO" id="GO:0004674">
    <property type="term" value="F:protein serine/threonine kinase activity"/>
    <property type="evidence" value="ECO:0007669"/>
    <property type="project" value="UniProtKB-KW"/>
</dbReference>
<comment type="similarity">
    <text evidence="1">Belongs to the protein kinase superfamily. CMGC Ser/Thr protein kinase family. GSK-3 subfamily.</text>
</comment>
<dbReference type="GO" id="GO:0090090">
    <property type="term" value="P:negative regulation of canonical Wnt signaling pathway"/>
    <property type="evidence" value="ECO:0007669"/>
    <property type="project" value="TreeGrafter"/>
</dbReference>
<feature type="compositionally biased region" description="Polar residues" evidence="9">
    <location>
        <begin position="418"/>
        <end position="429"/>
    </location>
</feature>
<dbReference type="AlphaFoldDB" id="A0AA85JBF1"/>
<dbReference type="GO" id="GO:0030424">
    <property type="term" value="C:axon"/>
    <property type="evidence" value="ECO:0007669"/>
    <property type="project" value="TreeGrafter"/>
</dbReference>
<dbReference type="GO" id="GO:0007165">
    <property type="term" value="P:signal transduction"/>
    <property type="evidence" value="ECO:0007669"/>
    <property type="project" value="TreeGrafter"/>
</dbReference>
<reference evidence="11" key="1">
    <citation type="submission" date="2022-06" db="EMBL/GenBank/DDBJ databases">
        <authorList>
            <person name="Berger JAMES D."/>
            <person name="Berger JAMES D."/>
        </authorList>
    </citation>
    <scope>NUCLEOTIDE SEQUENCE [LARGE SCALE GENOMIC DNA]</scope>
</reference>
<evidence type="ECO:0000313" key="11">
    <source>
        <dbReference type="Proteomes" id="UP000050795"/>
    </source>
</evidence>
<dbReference type="InterPro" id="IPR008271">
    <property type="entry name" value="Ser/Thr_kinase_AS"/>
</dbReference>
<dbReference type="SMART" id="SM00220">
    <property type="entry name" value="S_TKc"/>
    <property type="match status" value="1"/>
</dbReference>
<protein>
    <recommendedName>
        <fullName evidence="10">Protein kinase domain-containing protein</fullName>
    </recommendedName>
</protein>
<keyword evidence="4 7" id="KW-0547">Nucleotide-binding</keyword>
<dbReference type="GO" id="GO:0005829">
    <property type="term" value="C:cytosol"/>
    <property type="evidence" value="ECO:0007669"/>
    <property type="project" value="TreeGrafter"/>
</dbReference>
<feature type="domain" description="Protein kinase" evidence="10">
    <location>
        <begin position="27"/>
        <end position="311"/>
    </location>
</feature>
<feature type="compositionally biased region" description="Low complexity" evidence="9">
    <location>
        <begin position="364"/>
        <end position="387"/>
    </location>
</feature>
<proteinExistence type="inferred from homology"/>
<dbReference type="InterPro" id="IPR017441">
    <property type="entry name" value="Protein_kinase_ATP_BS"/>
</dbReference>